<keyword evidence="15" id="KW-1185">Reference proteome</keyword>
<feature type="domain" description="Cadherin" evidence="13">
    <location>
        <begin position="1047"/>
        <end position="1149"/>
    </location>
</feature>
<feature type="domain" description="Cadherin" evidence="13">
    <location>
        <begin position="1153"/>
        <end position="1253"/>
    </location>
</feature>
<dbReference type="FunFam" id="2.60.40.60:FF:000279">
    <property type="entry name" value="Protocadherin-16, putative"/>
    <property type="match status" value="1"/>
</dbReference>
<dbReference type="RefSeq" id="XP_009059373.1">
    <property type="nucleotide sequence ID" value="XM_009061125.1"/>
</dbReference>
<evidence type="ECO:0000256" key="7">
    <source>
        <dbReference type="ARBA" id="ARBA00022889"/>
    </source>
</evidence>
<evidence type="ECO:0000256" key="4">
    <source>
        <dbReference type="ARBA" id="ARBA00022729"/>
    </source>
</evidence>
<feature type="domain" description="Cadherin" evidence="13">
    <location>
        <begin position="1565"/>
        <end position="1670"/>
    </location>
</feature>
<dbReference type="OrthoDB" id="6252479at2759"/>
<dbReference type="GeneID" id="20239782"/>
<dbReference type="GO" id="GO:0045296">
    <property type="term" value="F:cadherin binding"/>
    <property type="evidence" value="ECO:0007669"/>
    <property type="project" value="TreeGrafter"/>
</dbReference>
<feature type="domain" description="Cadherin" evidence="13">
    <location>
        <begin position="221"/>
        <end position="323"/>
    </location>
</feature>
<feature type="domain" description="Cadherin" evidence="13">
    <location>
        <begin position="324"/>
        <end position="432"/>
    </location>
</feature>
<dbReference type="EMBL" id="KB202518">
    <property type="protein sequence ID" value="ESO89898.1"/>
    <property type="molecule type" value="Genomic_DNA"/>
</dbReference>
<dbReference type="GO" id="GO:0007156">
    <property type="term" value="P:homophilic cell adhesion via plasma membrane adhesion molecules"/>
    <property type="evidence" value="ECO:0007669"/>
    <property type="project" value="InterPro"/>
</dbReference>
<dbReference type="InterPro" id="IPR020894">
    <property type="entry name" value="Cadherin_CS"/>
</dbReference>
<feature type="domain" description="Cadherin" evidence="13">
    <location>
        <begin position="539"/>
        <end position="644"/>
    </location>
</feature>
<accession>V3ZFH8</accession>
<evidence type="ECO:0000256" key="5">
    <source>
        <dbReference type="ARBA" id="ARBA00022737"/>
    </source>
</evidence>
<dbReference type="PRINTS" id="PR00205">
    <property type="entry name" value="CADHERIN"/>
</dbReference>
<feature type="domain" description="Cadherin" evidence="13">
    <location>
        <begin position="1771"/>
        <end position="1870"/>
    </location>
</feature>
<dbReference type="HOGENOM" id="CLU_231163_0_0_1"/>
<dbReference type="CTD" id="20239782"/>
<protein>
    <recommendedName>
        <fullName evidence="13">Cadherin domain-containing protein</fullName>
    </recommendedName>
</protein>
<keyword evidence="10" id="KW-0325">Glycoprotein</keyword>
<reference evidence="14 15" key="1">
    <citation type="journal article" date="2013" name="Nature">
        <title>Insights into bilaterian evolution from three spiralian genomes.</title>
        <authorList>
            <person name="Simakov O."/>
            <person name="Marletaz F."/>
            <person name="Cho S.J."/>
            <person name="Edsinger-Gonzales E."/>
            <person name="Havlak P."/>
            <person name="Hellsten U."/>
            <person name="Kuo D.H."/>
            <person name="Larsson T."/>
            <person name="Lv J."/>
            <person name="Arendt D."/>
            <person name="Savage R."/>
            <person name="Osoegawa K."/>
            <person name="de Jong P."/>
            <person name="Grimwood J."/>
            <person name="Chapman J.A."/>
            <person name="Shapiro H."/>
            <person name="Aerts A."/>
            <person name="Otillar R.P."/>
            <person name="Terry A.Y."/>
            <person name="Boore J.L."/>
            <person name="Grigoriev I.V."/>
            <person name="Lindberg D.R."/>
            <person name="Seaver E.C."/>
            <person name="Weisblat D.A."/>
            <person name="Putnam N.H."/>
            <person name="Rokhsar D.S."/>
        </authorList>
    </citation>
    <scope>NUCLEOTIDE SEQUENCE [LARGE SCALE GENOMIC DNA]</scope>
</reference>
<dbReference type="GO" id="GO:0016477">
    <property type="term" value="P:cell migration"/>
    <property type="evidence" value="ECO:0007669"/>
    <property type="project" value="TreeGrafter"/>
</dbReference>
<keyword evidence="9" id="KW-0472">Membrane</keyword>
<proteinExistence type="predicted"/>
<evidence type="ECO:0000256" key="9">
    <source>
        <dbReference type="ARBA" id="ARBA00023136"/>
    </source>
</evidence>
<dbReference type="FunFam" id="2.60.40.60:FF:000020">
    <property type="entry name" value="Dachsous cadherin-related 1b"/>
    <property type="match status" value="2"/>
</dbReference>
<evidence type="ECO:0000256" key="6">
    <source>
        <dbReference type="ARBA" id="ARBA00022837"/>
    </source>
</evidence>
<feature type="domain" description="Cadherin" evidence="13">
    <location>
        <begin position="645"/>
        <end position="745"/>
    </location>
</feature>
<keyword evidence="4 12" id="KW-0732">Signal</keyword>
<name>V3ZFH8_LOTGI</name>
<feature type="domain" description="Cadherin" evidence="13">
    <location>
        <begin position="746"/>
        <end position="849"/>
    </location>
</feature>
<dbReference type="PROSITE" id="PS00232">
    <property type="entry name" value="CADHERIN_1"/>
    <property type="match status" value="6"/>
</dbReference>
<evidence type="ECO:0000256" key="3">
    <source>
        <dbReference type="ARBA" id="ARBA00022692"/>
    </source>
</evidence>
<dbReference type="SUPFAM" id="SSF49313">
    <property type="entry name" value="Cadherin-like"/>
    <property type="match status" value="16"/>
</dbReference>
<evidence type="ECO:0000256" key="10">
    <source>
        <dbReference type="ARBA" id="ARBA00023180"/>
    </source>
</evidence>
<feature type="signal peptide" evidence="12">
    <location>
        <begin position="1"/>
        <end position="21"/>
    </location>
</feature>
<dbReference type="FunFam" id="2.60.40.60:FF:000033">
    <property type="entry name" value="FAT atypical cadherin 1"/>
    <property type="match status" value="1"/>
</dbReference>
<feature type="domain" description="Cadherin" evidence="13">
    <location>
        <begin position="1254"/>
        <end position="1356"/>
    </location>
</feature>
<feature type="domain" description="Cadherin" evidence="13">
    <location>
        <begin position="430"/>
        <end position="538"/>
    </location>
</feature>
<dbReference type="InterPro" id="IPR039808">
    <property type="entry name" value="Cadherin"/>
</dbReference>
<feature type="domain" description="Cadherin" evidence="13">
    <location>
        <begin position="864"/>
        <end position="952"/>
    </location>
</feature>
<feature type="chain" id="PRO_5004715831" description="Cadherin domain-containing protein" evidence="12">
    <location>
        <begin position="22"/>
        <end position="2100"/>
    </location>
</feature>
<dbReference type="Proteomes" id="UP000030746">
    <property type="component" value="Unassembled WGS sequence"/>
</dbReference>
<feature type="domain" description="Cadherin" evidence="13">
    <location>
        <begin position="1464"/>
        <end position="1564"/>
    </location>
</feature>
<evidence type="ECO:0000256" key="11">
    <source>
        <dbReference type="PROSITE-ProRule" id="PRU00043"/>
    </source>
</evidence>
<organism evidence="14 15">
    <name type="scientific">Lottia gigantea</name>
    <name type="common">Giant owl limpet</name>
    <dbReference type="NCBI Taxonomy" id="225164"/>
    <lineage>
        <taxon>Eukaryota</taxon>
        <taxon>Metazoa</taxon>
        <taxon>Spiralia</taxon>
        <taxon>Lophotrochozoa</taxon>
        <taxon>Mollusca</taxon>
        <taxon>Gastropoda</taxon>
        <taxon>Patellogastropoda</taxon>
        <taxon>Lottioidea</taxon>
        <taxon>Lottiidae</taxon>
        <taxon>Lottia</taxon>
    </lineage>
</organism>
<dbReference type="GO" id="GO:0005509">
    <property type="term" value="F:calcium ion binding"/>
    <property type="evidence" value="ECO:0007669"/>
    <property type="project" value="UniProtKB-UniRule"/>
</dbReference>
<sequence>MYLRTLCVALLVIISIYTAIAHKITPSSPSASKSTDKCLVVSKCSRITYKGLFGYQHDPPRELVTRFHDVMGSIASFEGQQTALKLWSYYIKNVTVCGHLAPALPEFHDIVKKSPTSNPTLMDTILKGRGRLGTKRQPGKLAIKNALQRGHMSVDPTHPLSKDLKDAINVVLSNHTKEILQKLDVKEETFTYDEINIELSMIDICTSKFPRKRGHGKITCTNYAFVVTILESAPVNTVLFTPPCSDDAAGATLTYSIQSAFPKQKKEKLKMGMNGIVQIKAKLNADFVSKFYLNIEVKSSTGESDLINLGVKALNTNDNYPIIKDLPSSVNINEDVAVGYKVATCFTKDNDKTDVSHFTILNPTSPEDDVWYLDRGSCDLYLNGKLDYETKTSYSLTIQAVDSGVPPKTANTETLVIKVVDVNDNHPVCPKYYKVVNVPEDYGIENKIDGITCTDEDSGINGAVAYTLSASNDASTMTKFQVDSTTGDISLKSKVDYEVQKTYEVKVDVSDSSTTTRLTSTVVYGIVVTDVDDNPPTWPSNPILIDVSEVAPLGSIVFTLSANDADQANTDASKIKYEMLTPPNPDWFQIDQNTGAVSVKSIMNRLTASWVTMDVIAYSDKSKGSQQVTVNVTIVDENNISPTFEEVFYQGNISENDGVGTYILTVSAVDPEYGVNGQIRYYLNSPIFQVDLNSGDVSLKTSVDYETDTVHSLKIEARDLGTPPQSGFAFLLINVNPVNEFDPVIIGPSSPIDISEDAEPGTELFDFDANDMDDGMDGFVTFSLQTDLSPFTIDPNLGAFRVASPLDREHQPSWDIIVVATDNSATNPKSTTTVVTINLLDINDNSPICNPLSSTTVPLGHQINTILSTVQCRDADTGSNGEFTFTKLSGDFKGAFDVDTSSGDITLLKKPTETTYTLSIEIKDKGNPQLSVVIAFNIIAEVQFNFTQLPTTMNVPEDTLPNEELIDIDACCTPRNVKYEIVNGNEDGHVILDPSSGKLILRIMFDYETKQSFSYRIRAIIVSSNTAIEEILNVNIEDSNDNAPKFTSSFHETSVIENISPSTSILKVKATDLDGGTNGEIVYSISGTGVSDFGIDSSGNLSVISPLDAETVYQYTLVITATDKGADPKSSKTTVVINVKNYNEFSPQIINMVDGVVVANVSEDSALGSPIFKIEAVDEDINTILTYSITAGNINNAFVIDDSTGDIFLTTILDRETTPQYNITVEINTQTSETVSALVVINILDVNDNDPKFDQDVYQLDVTHGDLVNKILKTFIIDDADSGTSADIASVTITDGDPKNHFKIEDTKLLTNVQIDYYTDKLYILTLKATDGGAIPRSGYTRVNINVLPKYNPPKFISNSYNKDVLEDVVPSDTIFDMDATSEGATEGVTGTITYVIQSGDPDNDFVISETTGIISIASEIDFERKMSFELIILAKSKEDPLLSSSSTLSLSIQNLNDNRPIFNEPFYDFNIDENAVAGVIVGTVIATDADVSPFNLFTYSLGSATGSTDFIIDNGGNIKVDKPLSFITQRFYSIPVIADDGVHQTDSLIIIRINDINDNSPMFTPSSFRVDVVESMGIGNTFYTVNARDLDTGTNGEIKYTFVSGNSSNKLSLDPDSGALTVSSNLDREVHDRFDLVIRAEDKGVPSALSGTLSLTVNVADVNDLNPTFTSSIEDVTVGRSAAPGTSVLAKTATDGDLGDNAVIVYEITSGNDDGLFLIDVSNGLIKTDADLSGAKNEYTLVITAKDKGIPPRSGTLTVKIQIIPLLSLSPSSQTMQIEEELKLGVSVGSVSPTHSATSAVNYQIISGNFKNSFNMNPSTGEITTARKLDREEYETYILTVHVTDSGSVDYTHTVTVEVLDINDNDPVITTSDTNINVVENTPAGQIVAGFTVNDLDDGDNGLVDLKISTVPLAASTYFQTDGNLLKIKQALDYESTTSITFQILAVDRGNPQRTGTIEVKVNVIDVDDGVVYLDSSEAPSAYMSRETSFYAAEGEYVTTVTSAEYSMDANIGPFSFKSLNREGIFSVAEDGVVTVRKRGLLEPDTKYFVWIVVTAENGGDEKSVLGLLRVDTFHPNKHVVSLESSSDVNFLEANRQVS</sequence>
<dbReference type="PROSITE" id="PS50268">
    <property type="entry name" value="CADHERIN_2"/>
    <property type="match status" value="17"/>
</dbReference>
<dbReference type="OMA" id="VADGHFH"/>
<dbReference type="GO" id="GO:0008013">
    <property type="term" value="F:beta-catenin binding"/>
    <property type="evidence" value="ECO:0007669"/>
    <property type="project" value="TreeGrafter"/>
</dbReference>
<evidence type="ECO:0000313" key="15">
    <source>
        <dbReference type="Proteomes" id="UP000030746"/>
    </source>
</evidence>
<dbReference type="InterPro" id="IPR015919">
    <property type="entry name" value="Cadherin-like_sf"/>
</dbReference>
<evidence type="ECO:0000256" key="12">
    <source>
        <dbReference type="SAM" id="SignalP"/>
    </source>
</evidence>
<dbReference type="Gene3D" id="2.60.40.60">
    <property type="entry name" value="Cadherins"/>
    <property type="match status" value="17"/>
</dbReference>
<feature type="domain" description="Cadherin" evidence="13">
    <location>
        <begin position="1357"/>
        <end position="1463"/>
    </location>
</feature>
<dbReference type="SMART" id="SM00112">
    <property type="entry name" value="CA"/>
    <property type="match status" value="16"/>
</dbReference>
<dbReference type="PANTHER" id="PTHR24027:SF438">
    <property type="entry name" value="CADHERIN 23"/>
    <property type="match status" value="1"/>
</dbReference>
<dbReference type="GO" id="GO:0016342">
    <property type="term" value="C:catenin complex"/>
    <property type="evidence" value="ECO:0007669"/>
    <property type="project" value="TreeGrafter"/>
</dbReference>
<dbReference type="FunFam" id="2.60.40.60:FF:000116">
    <property type="entry name" value="Dachsous cadherin-related 2"/>
    <property type="match status" value="1"/>
</dbReference>
<evidence type="ECO:0000313" key="14">
    <source>
        <dbReference type="EMBL" id="ESO89898.1"/>
    </source>
</evidence>
<feature type="domain" description="Cadherin" evidence="13">
    <location>
        <begin position="947"/>
        <end position="1046"/>
    </location>
</feature>
<dbReference type="GO" id="GO:0007163">
    <property type="term" value="P:establishment or maintenance of cell polarity"/>
    <property type="evidence" value="ECO:0007669"/>
    <property type="project" value="UniProtKB-ARBA"/>
</dbReference>
<gene>
    <name evidence="14" type="ORF">LOTGIDRAFT_164593</name>
</gene>
<dbReference type="CDD" id="cd11304">
    <property type="entry name" value="Cadherin_repeat"/>
    <property type="match status" value="14"/>
</dbReference>
<keyword evidence="2" id="KW-1003">Cell membrane</keyword>
<dbReference type="InterPro" id="IPR002126">
    <property type="entry name" value="Cadherin-like_dom"/>
</dbReference>
<evidence type="ECO:0000256" key="1">
    <source>
        <dbReference type="ARBA" id="ARBA00004162"/>
    </source>
</evidence>
<keyword evidence="5" id="KW-0677">Repeat</keyword>
<keyword evidence="3" id="KW-0812">Transmembrane</keyword>
<dbReference type="KEGG" id="lgi:LOTGIDRAFT_164593"/>
<feature type="domain" description="Cadherin" evidence="13">
    <location>
        <begin position="1671"/>
        <end position="1774"/>
    </location>
</feature>
<keyword evidence="6 11" id="KW-0106">Calcium</keyword>
<evidence type="ECO:0000259" key="13">
    <source>
        <dbReference type="PROSITE" id="PS50268"/>
    </source>
</evidence>
<evidence type="ECO:0000256" key="2">
    <source>
        <dbReference type="ARBA" id="ARBA00022475"/>
    </source>
</evidence>
<dbReference type="PANTHER" id="PTHR24027">
    <property type="entry name" value="CADHERIN-23"/>
    <property type="match status" value="1"/>
</dbReference>
<feature type="domain" description="Cadherin" evidence="13">
    <location>
        <begin position="1871"/>
        <end position="1983"/>
    </location>
</feature>
<keyword evidence="8" id="KW-1133">Transmembrane helix</keyword>
<evidence type="ECO:0000256" key="8">
    <source>
        <dbReference type="ARBA" id="ARBA00022989"/>
    </source>
</evidence>
<dbReference type="Pfam" id="PF00028">
    <property type="entry name" value="Cadherin"/>
    <property type="match status" value="14"/>
</dbReference>
<keyword evidence="7" id="KW-0130">Cell adhesion</keyword>
<comment type="subcellular location">
    <subcellularLocation>
        <location evidence="1">Cell membrane</location>
        <topology evidence="1">Single-pass membrane protein</topology>
    </subcellularLocation>
</comment>